<dbReference type="Proteomes" id="UP000000393">
    <property type="component" value="Plasmid pNWAT01"/>
</dbReference>
<reference evidence="2" key="1">
    <citation type="submission" date="2010-06" db="EMBL/GenBank/DDBJ databases">
        <title>Complete sequence of plasmid1 of Nitrosococcus watsoni C-113.</title>
        <authorList>
            <person name="Lucas S."/>
            <person name="Copeland A."/>
            <person name="Lapidus A."/>
            <person name="Cheng J.-F."/>
            <person name="Bruce D."/>
            <person name="Goodwin L."/>
            <person name="Pitluck S."/>
            <person name="Malfatti S.A."/>
            <person name="Chain P.S.G."/>
            <person name="Land M."/>
            <person name="Hauser L."/>
            <person name="Kyrpides N."/>
            <person name="Ivanova N."/>
            <person name="Cambell M.A."/>
            <person name="Heidelberg J.F."/>
            <person name="Klotz M.G."/>
            <person name="Woyke T."/>
        </authorList>
    </citation>
    <scope>NUCLEOTIDE SEQUENCE [LARGE SCALE GENOMIC DNA]</scope>
    <source>
        <strain evidence="2">C-113</strain>
        <plasmid evidence="2">pNWAT01</plasmid>
    </source>
</reference>
<organism evidence="1 2">
    <name type="scientific">Nitrosococcus watsoni (strain C-113)</name>
    <dbReference type="NCBI Taxonomy" id="105559"/>
    <lineage>
        <taxon>Bacteria</taxon>
        <taxon>Pseudomonadati</taxon>
        <taxon>Pseudomonadota</taxon>
        <taxon>Gammaproteobacteria</taxon>
        <taxon>Chromatiales</taxon>
        <taxon>Chromatiaceae</taxon>
        <taxon>Nitrosococcus</taxon>
    </lineage>
</organism>
<dbReference type="PIRSF" id="PIRSF028744">
    <property type="entry name" value="Addict_mod_HI1419"/>
    <property type="match status" value="1"/>
</dbReference>
<dbReference type="HOGENOM" id="CLU_152445_1_1_6"/>
<name>D8KCE6_NITWC</name>
<gene>
    <name evidence="1" type="ordered locus">Nwat_3171</name>
</gene>
<keyword evidence="2" id="KW-1185">Reference proteome</keyword>
<protein>
    <submittedName>
        <fullName evidence="1">Addiction module killer protein</fullName>
    </submittedName>
</protein>
<evidence type="ECO:0000313" key="1">
    <source>
        <dbReference type="EMBL" id="ADJ29887.1"/>
    </source>
</evidence>
<proteinExistence type="predicted"/>
<dbReference type="InterPro" id="IPR009241">
    <property type="entry name" value="HigB-like"/>
</dbReference>
<keyword evidence="1" id="KW-0614">Plasmid</keyword>
<sequence>MYVASTLIREYIDAKGRSPYAKWFDKLNAQAAAKVATALIRMAQGNVSNIKGVGAGVFEYRIDFGPGYRVYFGKDGDWLIILLGGGTKQRQQKDIEAAQTLWAAYQQRQQEED</sequence>
<dbReference type="InterPro" id="IPR014056">
    <property type="entry name" value="TypeIITA-like_toxin_pred"/>
</dbReference>
<dbReference type="PANTHER" id="PTHR41791:SF1">
    <property type="entry name" value="SSL7039 PROTEIN"/>
    <property type="match status" value="1"/>
</dbReference>
<dbReference type="RefSeq" id="WP_013221939.1">
    <property type="nucleotide sequence ID" value="NC_014316.1"/>
</dbReference>
<evidence type="ECO:0000313" key="2">
    <source>
        <dbReference type="Proteomes" id="UP000000393"/>
    </source>
</evidence>
<dbReference type="EMBL" id="CP002087">
    <property type="protein sequence ID" value="ADJ29887.1"/>
    <property type="molecule type" value="Genomic_DNA"/>
</dbReference>
<dbReference type="KEGG" id="nwa:Nwat_3171"/>
<accession>D8KCE6</accession>
<dbReference type="Pfam" id="PF05973">
    <property type="entry name" value="Gp49"/>
    <property type="match status" value="1"/>
</dbReference>
<dbReference type="PANTHER" id="PTHR41791">
    <property type="entry name" value="SSL7039 PROTEIN"/>
    <property type="match status" value="1"/>
</dbReference>
<geneLocation type="plasmid" evidence="1 2">
    <name>pNWAT01</name>
</geneLocation>
<dbReference type="OrthoDB" id="9800258at2"/>
<dbReference type="NCBIfam" id="TIGR02683">
    <property type="entry name" value="upstrm_HI1419"/>
    <property type="match status" value="1"/>
</dbReference>
<dbReference type="AlphaFoldDB" id="D8KCE6"/>